<dbReference type="Proteomes" id="UP000287352">
    <property type="component" value="Unassembled WGS sequence"/>
</dbReference>
<feature type="binding site" evidence="8">
    <location>
        <position position="118"/>
    </location>
    <ligand>
        <name>Mg(2+)</name>
        <dbReference type="ChEBI" id="CHEBI:18420"/>
    </ligand>
</feature>
<feature type="binding site" evidence="8">
    <location>
        <position position="44"/>
    </location>
    <ligand>
        <name>substrate</name>
    </ligand>
</feature>
<keyword evidence="5 8" id="KW-0093">Biotin biosynthesis</keyword>
<keyword evidence="3 8" id="KW-0479">Metal-binding</keyword>
<keyword evidence="7 8" id="KW-0460">Magnesium</keyword>
<comment type="catalytic activity">
    <reaction evidence="8">
        <text>(7R,8S)-7,8-diammoniononanoate + CO2 + ATP = (4R,5S)-dethiobiotin + ADP + phosphate + 3 H(+)</text>
        <dbReference type="Rhea" id="RHEA:15805"/>
        <dbReference type="ChEBI" id="CHEBI:15378"/>
        <dbReference type="ChEBI" id="CHEBI:16526"/>
        <dbReference type="ChEBI" id="CHEBI:30616"/>
        <dbReference type="ChEBI" id="CHEBI:43474"/>
        <dbReference type="ChEBI" id="CHEBI:149469"/>
        <dbReference type="ChEBI" id="CHEBI:149473"/>
        <dbReference type="ChEBI" id="CHEBI:456216"/>
        <dbReference type="EC" id="6.3.3.3"/>
    </reaction>
</comment>
<dbReference type="Gene3D" id="3.40.50.300">
    <property type="entry name" value="P-loop containing nucleotide triphosphate hydrolases"/>
    <property type="match status" value="1"/>
</dbReference>
<dbReference type="HAMAP" id="MF_00336">
    <property type="entry name" value="BioD"/>
    <property type="match status" value="1"/>
</dbReference>
<keyword evidence="6 8" id="KW-0067">ATP-binding</keyword>
<dbReference type="UniPathway" id="UPA00078">
    <property type="reaction ID" value="UER00161"/>
</dbReference>
<dbReference type="GO" id="GO:0005829">
    <property type="term" value="C:cytosol"/>
    <property type="evidence" value="ECO:0007669"/>
    <property type="project" value="TreeGrafter"/>
</dbReference>
<feature type="binding site" evidence="8">
    <location>
        <begin position="177"/>
        <end position="178"/>
    </location>
    <ligand>
        <name>ATP</name>
        <dbReference type="ChEBI" id="CHEBI:30616"/>
    </ligand>
</feature>
<comment type="subunit">
    <text evidence="8">Homodimer.</text>
</comment>
<dbReference type="PANTHER" id="PTHR43210">
    <property type="entry name" value="DETHIOBIOTIN SYNTHETASE"/>
    <property type="match status" value="1"/>
</dbReference>
<dbReference type="AlphaFoldDB" id="A0A402A884"/>
<protein>
    <recommendedName>
        <fullName evidence="8">ATP-dependent dethiobiotin synthetase BioD</fullName>
        <ecNumber evidence="8">6.3.3.3</ecNumber>
    </recommendedName>
    <alternativeName>
        <fullName evidence="8">DTB synthetase</fullName>
        <shortName evidence="8">DTBS</shortName>
    </alternativeName>
    <alternativeName>
        <fullName evidence="8">Dethiobiotin synthase</fullName>
    </alternativeName>
</protein>
<comment type="caution">
    <text evidence="9">The sequence shown here is derived from an EMBL/GenBank/DDBJ whole genome shotgun (WGS) entry which is preliminary data.</text>
</comment>
<evidence type="ECO:0000313" key="10">
    <source>
        <dbReference type="Proteomes" id="UP000287352"/>
    </source>
</evidence>
<comment type="similarity">
    <text evidence="8">Belongs to the dethiobiotin synthetase family.</text>
</comment>
<dbReference type="RefSeq" id="WP_126582705.1">
    <property type="nucleotide sequence ID" value="NZ_BIFR01000002.1"/>
</dbReference>
<keyword evidence="10" id="KW-1185">Reference proteome</keyword>
<evidence type="ECO:0000256" key="1">
    <source>
        <dbReference type="ARBA" id="ARBA00022490"/>
    </source>
</evidence>
<feature type="binding site" evidence="8">
    <location>
        <position position="19"/>
    </location>
    <ligand>
        <name>Mg(2+)</name>
        <dbReference type="ChEBI" id="CHEBI:18420"/>
    </ligand>
</feature>
<dbReference type="NCBIfam" id="TIGR00347">
    <property type="entry name" value="bioD"/>
    <property type="match status" value="1"/>
</dbReference>
<dbReference type="GO" id="GO:0042803">
    <property type="term" value="F:protein homodimerization activity"/>
    <property type="evidence" value="ECO:0007669"/>
    <property type="project" value="UniProtKB-ARBA"/>
</dbReference>
<organism evidence="9 10">
    <name type="scientific">Tengunoibacter tsumagoiensis</name>
    <dbReference type="NCBI Taxonomy" id="2014871"/>
    <lineage>
        <taxon>Bacteria</taxon>
        <taxon>Bacillati</taxon>
        <taxon>Chloroflexota</taxon>
        <taxon>Ktedonobacteria</taxon>
        <taxon>Ktedonobacterales</taxon>
        <taxon>Dictyobacteraceae</taxon>
        <taxon>Tengunoibacter</taxon>
    </lineage>
</organism>
<comment type="caution">
    <text evidence="8">Lacks conserved residue(s) required for the propagation of feature annotation.</text>
</comment>
<sequence length="241" mass="26106">MSRGKGLFITGTDTGVGKTQVTAMLALALQQAGWKVGVMKPAETGCPVVDGALQPQDSLFLRQITGCTAPQELVTPYTFLEPLAPAVAAEHEGRQIDPERIMHCYHELAERYDIVLVEGAGGLLVPLTEQATFLDLAEQLDLPILVVARNVLGTINHTALTVTVAAQRCRVLGIILNTLSAEIEDVSQNSNVEALKRWGRAPLIGVIPYAAERRHDTLLHQSTQIDLQTIVTQLSLTGEER</sequence>
<feature type="binding site" evidence="8">
    <location>
        <position position="57"/>
    </location>
    <ligand>
        <name>Mg(2+)</name>
        <dbReference type="ChEBI" id="CHEBI:18420"/>
    </ligand>
</feature>
<dbReference type="EC" id="6.3.3.3" evidence="8"/>
<dbReference type="CDD" id="cd03109">
    <property type="entry name" value="DTBS"/>
    <property type="match status" value="1"/>
</dbReference>
<keyword evidence="4 8" id="KW-0547">Nucleotide-binding</keyword>
<evidence type="ECO:0000256" key="4">
    <source>
        <dbReference type="ARBA" id="ARBA00022741"/>
    </source>
</evidence>
<dbReference type="SUPFAM" id="SSF52540">
    <property type="entry name" value="P-loop containing nucleoside triphosphate hydrolases"/>
    <property type="match status" value="1"/>
</dbReference>
<dbReference type="FunFam" id="3.40.50.300:FF:000292">
    <property type="entry name" value="ATP-dependent dethiobiotin synthetase BioD"/>
    <property type="match status" value="1"/>
</dbReference>
<evidence type="ECO:0000256" key="2">
    <source>
        <dbReference type="ARBA" id="ARBA00022598"/>
    </source>
</evidence>
<reference evidence="10" key="1">
    <citation type="submission" date="2018-12" db="EMBL/GenBank/DDBJ databases">
        <title>Tengunoibacter tsumagoiensis gen. nov., sp. nov., Dictyobacter kobayashii sp. nov., D. alpinus sp. nov., and D. joshuensis sp. nov. and description of Dictyobacteraceae fam. nov. within the order Ktedonobacterales isolated from Tengu-no-mugimeshi.</title>
        <authorList>
            <person name="Wang C.M."/>
            <person name="Zheng Y."/>
            <person name="Sakai Y."/>
            <person name="Toyoda A."/>
            <person name="Minakuchi Y."/>
            <person name="Abe K."/>
            <person name="Yokota A."/>
            <person name="Yabe S."/>
        </authorList>
    </citation>
    <scope>NUCLEOTIDE SEQUENCE [LARGE SCALE GENOMIC DNA]</scope>
    <source>
        <strain evidence="10">Uno3</strain>
    </source>
</reference>
<dbReference type="Pfam" id="PF13500">
    <property type="entry name" value="AAA_26"/>
    <property type="match status" value="1"/>
</dbReference>
<dbReference type="GO" id="GO:0009102">
    <property type="term" value="P:biotin biosynthetic process"/>
    <property type="evidence" value="ECO:0007669"/>
    <property type="project" value="UniProtKB-UniRule"/>
</dbReference>
<dbReference type="PANTHER" id="PTHR43210:SF5">
    <property type="entry name" value="DETHIOBIOTIN SYNTHETASE"/>
    <property type="match status" value="1"/>
</dbReference>
<evidence type="ECO:0000313" key="9">
    <source>
        <dbReference type="EMBL" id="GCE15215.1"/>
    </source>
</evidence>
<accession>A0A402A884</accession>
<dbReference type="InterPro" id="IPR004472">
    <property type="entry name" value="DTB_synth_BioD"/>
</dbReference>
<keyword evidence="1 8" id="KW-0963">Cytoplasm</keyword>
<comment type="cofactor">
    <cofactor evidence="8">
        <name>Mg(2+)</name>
        <dbReference type="ChEBI" id="CHEBI:18420"/>
    </cofactor>
</comment>
<gene>
    <name evidence="8 9" type="primary">bioD</name>
    <name evidence="9" type="ORF">KTT_50740</name>
</gene>
<dbReference type="EMBL" id="BIFR01000002">
    <property type="protein sequence ID" value="GCE15215.1"/>
    <property type="molecule type" value="Genomic_DNA"/>
</dbReference>
<feature type="active site" evidence="8">
    <location>
        <position position="40"/>
    </location>
</feature>
<dbReference type="GO" id="GO:0004141">
    <property type="term" value="F:dethiobiotin synthase activity"/>
    <property type="evidence" value="ECO:0007669"/>
    <property type="project" value="UniProtKB-UniRule"/>
</dbReference>
<comment type="pathway">
    <text evidence="8">Cofactor biosynthesis; biotin biosynthesis; biotin from 7,8-diaminononanoate: step 1/2.</text>
</comment>
<name>A0A402A884_9CHLR</name>
<evidence type="ECO:0000256" key="5">
    <source>
        <dbReference type="ARBA" id="ARBA00022756"/>
    </source>
</evidence>
<evidence type="ECO:0000256" key="3">
    <source>
        <dbReference type="ARBA" id="ARBA00022723"/>
    </source>
</evidence>
<comment type="subcellular location">
    <subcellularLocation>
        <location evidence="8">Cytoplasm</location>
    </subcellularLocation>
</comment>
<proteinExistence type="inferred from homology"/>
<dbReference type="OrthoDB" id="9802097at2"/>
<dbReference type="PIRSF" id="PIRSF006755">
    <property type="entry name" value="DTB_synth"/>
    <property type="match status" value="1"/>
</dbReference>
<keyword evidence="2 8" id="KW-0436">Ligase</keyword>
<evidence type="ECO:0000256" key="7">
    <source>
        <dbReference type="ARBA" id="ARBA00022842"/>
    </source>
</evidence>
<feature type="binding site" evidence="8">
    <location>
        <begin position="118"/>
        <end position="121"/>
    </location>
    <ligand>
        <name>ATP</name>
        <dbReference type="ChEBI" id="CHEBI:30616"/>
    </ligand>
</feature>
<comment type="function">
    <text evidence="8">Catalyzes a mechanistically unusual reaction, the ATP-dependent insertion of CO2 between the N7 and N8 nitrogen atoms of 7,8-diaminopelargonic acid (DAPA, also called 7,8-diammoniononanoate) to form a ureido ring.</text>
</comment>
<dbReference type="InterPro" id="IPR027417">
    <property type="entry name" value="P-loop_NTPase"/>
</dbReference>
<dbReference type="GO" id="GO:0005524">
    <property type="term" value="F:ATP binding"/>
    <property type="evidence" value="ECO:0007669"/>
    <property type="project" value="UniProtKB-UniRule"/>
</dbReference>
<dbReference type="GO" id="GO:0000287">
    <property type="term" value="F:magnesium ion binding"/>
    <property type="evidence" value="ECO:0007669"/>
    <property type="project" value="UniProtKB-UniRule"/>
</dbReference>
<evidence type="ECO:0000256" key="8">
    <source>
        <dbReference type="HAMAP-Rule" id="MF_00336"/>
    </source>
</evidence>
<feature type="binding site" evidence="8">
    <location>
        <position position="57"/>
    </location>
    <ligand>
        <name>ATP</name>
        <dbReference type="ChEBI" id="CHEBI:30616"/>
    </ligand>
</feature>
<evidence type="ECO:0000256" key="6">
    <source>
        <dbReference type="ARBA" id="ARBA00022840"/>
    </source>
</evidence>